<feature type="region of interest" description="Disordered" evidence="1">
    <location>
        <begin position="31"/>
        <end position="50"/>
    </location>
</feature>
<organism evidence="2 3">
    <name type="scientific">Morus notabilis</name>
    <dbReference type="NCBI Taxonomy" id="981085"/>
    <lineage>
        <taxon>Eukaryota</taxon>
        <taxon>Viridiplantae</taxon>
        <taxon>Streptophyta</taxon>
        <taxon>Embryophyta</taxon>
        <taxon>Tracheophyta</taxon>
        <taxon>Spermatophyta</taxon>
        <taxon>Magnoliopsida</taxon>
        <taxon>eudicotyledons</taxon>
        <taxon>Gunneridae</taxon>
        <taxon>Pentapetalae</taxon>
        <taxon>rosids</taxon>
        <taxon>fabids</taxon>
        <taxon>Rosales</taxon>
        <taxon>Moraceae</taxon>
        <taxon>Moreae</taxon>
        <taxon>Morus</taxon>
    </lineage>
</organism>
<evidence type="ECO:0000256" key="1">
    <source>
        <dbReference type="SAM" id="MobiDB-lite"/>
    </source>
</evidence>
<keyword evidence="3" id="KW-1185">Reference proteome</keyword>
<dbReference type="EMBL" id="KE346349">
    <property type="protein sequence ID" value="EXC34330.1"/>
    <property type="molecule type" value="Genomic_DNA"/>
</dbReference>
<evidence type="ECO:0000313" key="3">
    <source>
        <dbReference type="Proteomes" id="UP000030645"/>
    </source>
</evidence>
<dbReference type="AlphaFoldDB" id="W9SZC7"/>
<gene>
    <name evidence="2" type="ORF">L484_006685</name>
</gene>
<name>W9SZC7_9ROSA</name>
<accession>W9SZC7</accession>
<evidence type="ECO:0000313" key="2">
    <source>
        <dbReference type="EMBL" id="EXC34330.1"/>
    </source>
</evidence>
<reference evidence="3" key="1">
    <citation type="submission" date="2013-01" db="EMBL/GenBank/DDBJ databases">
        <title>Draft Genome Sequence of a Mulberry Tree, Morus notabilis C.K. Schneid.</title>
        <authorList>
            <person name="He N."/>
            <person name="Zhao S."/>
        </authorList>
    </citation>
    <scope>NUCLEOTIDE SEQUENCE</scope>
</reference>
<protein>
    <submittedName>
        <fullName evidence="2">Uncharacterized protein</fullName>
    </submittedName>
</protein>
<proteinExistence type="predicted"/>
<dbReference type="Proteomes" id="UP000030645">
    <property type="component" value="Unassembled WGS sequence"/>
</dbReference>
<sequence length="50" mass="5442">MDYNPLKAYDWRQRSAGNRGSADRRLRILSGYGRGPAEHPLAIGDPSAAG</sequence>